<protein>
    <submittedName>
        <fullName evidence="6">Phophatidylserine decarboxylase associated domain-containing protein</fullName>
    </submittedName>
</protein>
<proteinExistence type="predicted"/>
<name>A0ABU2SLM6_9ACTN</name>
<dbReference type="Pfam" id="PF02666">
    <property type="entry name" value="PS_Dcarbxylase"/>
    <property type="match status" value="1"/>
</dbReference>
<dbReference type="RefSeq" id="WP_311610150.1">
    <property type="nucleotide sequence ID" value="NZ_JAVRFI010000005.1"/>
</dbReference>
<dbReference type="InterPro" id="IPR022237">
    <property type="entry name" value="PsiD-like"/>
</dbReference>
<reference evidence="6" key="1">
    <citation type="submission" date="2024-05" db="EMBL/GenBank/DDBJ databases">
        <title>30 novel species of actinomycetes from the DSMZ collection.</title>
        <authorList>
            <person name="Nouioui I."/>
        </authorList>
    </citation>
    <scope>NUCLEOTIDE SEQUENCE</scope>
    <source>
        <strain evidence="6">DSM 40473</strain>
    </source>
</reference>
<evidence type="ECO:0000259" key="5">
    <source>
        <dbReference type="Pfam" id="PF12588"/>
    </source>
</evidence>
<keyword evidence="2" id="KW-0865">Zymogen</keyword>
<evidence type="ECO:0000256" key="4">
    <source>
        <dbReference type="ARBA" id="ARBA00023317"/>
    </source>
</evidence>
<sequence length="437" mass="48568">MPRDTGTTWTAQQLETRYRNSFGRAAGYLPKSRAALDAWLEDFSRVVHEKHARNAIVRRRSVDDLARLIERDGIVRMYASRMIDEADELHPEAKHKVNDIPDLLDHLDCIVTSTPEYLPKSDPDRNFFPMSSLFVYMMMTEPGYAVFRDQGFNGALLGILREWCAHLDSDDSQEVLNRADGWLSPAAWDELGLDQFRIDPNDPHGGFPSYNAFFRRELKAGTRPVDGKDDPSIVVAANDGKVVRIRRNIQHRDEQFWAKGQLYSLADMLDGSDLTDSFIGGDVFQSFLSGGDYHRWHAPVTGVVRSARVVEALMFTELEGVDEPSAGTQSQVYGASVNTRGLVFIEAPAPIGMVCVMPLGMTEISSVTLTVRPGDRVTKGDQLGYFSYGGSSMCLLFQKGAIGEFLVRDNTTGDMEKGDPIKVNARIARTTGSTGKA</sequence>
<organism evidence="6 7">
    <name type="scientific">Streptomyces hesseae</name>
    <dbReference type="NCBI Taxonomy" id="3075519"/>
    <lineage>
        <taxon>Bacteria</taxon>
        <taxon>Bacillati</taxon>
        <taxon>Actinomycetota</taxon>
        <taxon>Actinomycetes</taxon>
        <taxon>Kitasatosporales</taxon>
        <taxon>Streptomycetaceae</taxon>
        <taxon>Streptomyces</taxon>
    </lineage>
</organism>
<keyword evidence="1" id="KW-0210">Decarboxylase</keyword>
<evidence type="ECO:0000256" key="1">
    <source>
        <dbReference type="ARBA" id="ARBA00022793"/>
    </source>
</evidence>
<keyword evidence="7" id="KW-1185">Reference proteome</keyword>
<evidence type="ECO:0000313" key="7">
    <source>
        <dbReference type="Proteomes" id="UP001180531"/>
    </source>
</evidence>
<accession>A0ABU2SLM6</accession>
<evidence type="ECO:0000256" key="2">
    <source>
        <dbReference type="ARBA" id="ARBA00023145"/>
    </source>
</evidence>
<dbReference type="Proteomes" id="UP001180531">
    <property type="component" value="Unassembled WGS sequence"/>
</dbReference>
<keyword evidence="4" id="KW-0670">Pyruvate</keyword>
<dbReference type="InterPro" id="IPR003817">
    <property type="entry name" value="PS_Dcarbxylase"/>
</dbReference>
<dbReference type="Pfam" id="PF12588">
    <property type="entry name" value="PSDC"/>
    <property type="match status" value="1"/>
</dbReference>
<dbReference type="EMBL" id="JAVRFI010000005">
    <property type="protein sequence ID" value="MDT0449688.1"/>
    <property type="molecule type" value="Genomic_DNA"/>
</dbReference>
<evidence type="ECO:0000256" key="3">
    <source>
        <dbReference type="ARBA" id="ARBA00023239"/>
    </source>
</evidence>
<feature type="domain" description="L-tryptophan decarboxylase PsiD-like" evidence="5">
    <location>
        <begin position="61"/>
        <end position="190"/>
    </location>
</feature>
<gene>
    <name evidence="6" type="ORF">RM609_11475</name>
</gene>
<comment type="caution">
    <text evidence="6">The sequence shown here is derived from an EMBL/GenBank/DDBJ whole genome shotgun (WGS) entry which is preliminary data.</text>
</comment>
<dbReference type="PANTHER" id="PTHR10067:SF9">
    <property type="entry name" value="PHOSPHATIDYLSERINE DECARBOXYLASE FAMILY PROTEIN (AFU_ORTHOLOGUE AFUA_7G01730)"/>
    <property type="match status" value="1"/>
</dbReference>
<evidence type="ECO:0000313" key="6">
    <source>
        <dbReference type="EMBL" id="MDT0449688.1"/>
    </source>
</evidence>
<keyword evidence="3" id="KW-0456">Lyase</keyword>
<dbReference type="PANTHER" id="PTHR10067">
    <property type="entry name" value="PHOSPHATIDYLSERINE DECARBOXYLASE"/>
    <property type="match status" value="1"/>
</dbReference>